<sequence>MAKMMTQIDLLSKHVMGGGTKSVNAVGTNSGQCPDDAKFEVLYNEKVHYLGNQVGGGGGVLTSIINDKVGTKVGTRIEMVVGKIEGWKLER</sequence>
<reference evidence="1" key="1">
    <citation type="submission" date="2023-08" db="EMBL/GenBank/DDBJ databases">
        <title>A de novo genome assembly of Solanum verrucosum Schlechtendal, a Mexican diploid species geographically isolated from the other diploid A-genome species in potato relatives.</title>
        <authorList>
            <person name="Hosaka K."/>
        </authorList>
    </citation>
    <scope>NUCLEOTIDE SEQUENCE</scope>
    <source>
        <tissue evidence="1">Young leaves</tissue>
    </source>
</reference>
<protein>
    <submittedName>
        <fullName evidence="1">Uncharacterized protein</fullName>
    </submittedName>
</protein>
<organism evidence="1 2">
    <name type="scientific">Solanum verrucosum</name>
    <dbReference type="NCBI Taxonomy" id="315347"/>
    <lineage>
        <taxon>Eukaryota</taxon>
        <taxon>Viridiplantae</taxon>
        <taxon>Streptophyta</taxon>
        <taxon>Embryophyta</taxon>
        <taxon>Tracheophyta</taxon>
        <taxon>Spermatophyta</taxon>
        <taxon>Magnoliopsida</taxon>
        <taxon>eudicotyledons</taxon>
        <taxon>Gunneridae</taxon>
        <taxon>Pentapetalae</taxon>
        <taxon>asterids</taxon>
        <taxon>lamiids</taxon>
        <taxon>Solanales</taxon>
        <taxon>Solanaceae</taxon>
        <taxon>Solanoideae</taxon>
        <taxon>Solaneae</taxon>
        <taxon>Solanum</taxon>
    </lineage>
</organism>
<keyword evidence="2" id="KW-1185">Reference proteome</keyword>
<gene>
    <name evidence="1" type="ORF">MTR67_052396</name>
</gene>
<name>A0AAF1A104_SOLVR</name>
<evidence type="ECO:0000313" key="1">
    <source>
        <dbReference type="EMBL" id="WMV59011.1"/>
    </source>
</evidence>
<dbReference type="AlphaFoldDB" id="A0AAF1A104"/>
<proteinExistence type="predicted"/>
<accession>A0AAF1A104</accession>
<dbReference type="Proteomes" id="UP001234989">
    <property type="component" value="Chromosome 12"/>
</dbReference>
<dbReference type="EMBL" id="CP133623">
    <property type="protein sequence ID" value="WMV59011.1"/>
    <property type="molecule type" value="Genomic_DNA"/>
</dbReference>
<evidence type="ECO:0000313" key="2">
    <source>
        <dbReference type="Proteomes" id="UP001234989"/>
    </source>
</evidence>